<evidence type="ECO:0000259" key="7">
    <source>
        <dbReference type="PROSITE" id="PS50845"/>
    </source>
</evidence>
<keyword evidence="2 6" id="KW-0812">Transmembrane</keyword>
<evidence type="ECO:0000256" key="5">
    <source>
        <dbReference type="ARBA" id="ARBA00023136"/>
    </source>
</evidence>
<keyword evidence="3 6" id="KW-0256">Endoplasmic reticulum</keyword>
<evidence type="ECO:0000256" key="2">
    <source>
        <dbReference type="ARBA" id="ARBA00022692"/>
    </source>
</evidence>
<comment type="caution">
    <text evidence="6">Lacks conserved residue(s) required for the propagation of feature annotation.</text>
</comment>
<dbReference type="PANTHER" id="PTHR45799">
    <property type="entry name" value="RETICULON-LIKE PROTEIN"/>
    <property type="match status" value="1"/>
</dbReference>
<proteinExistence type="predicted"/>
<evidence type="ECO:0000256" key="3">
    <source>
        <dbReference type="ARBA" id="ARBA00022824"/>
    </source>
</evidence>
<dbReference type="GO" id="GO:0005789">
    <property type="term" value="C:endoplasmic reticulum membrane"/>
    <property type="evidence" value="ECO:0007669"/>
    <property type="project" value="UniProtKB-SubCell"/>
</dbReference>
<feature type="transmembrane region" description="Helical" evidence="6">
    <location>
        <begin position="43"/>
        <end position="59"/>
    </location>
</feature>
<keyword evidence="4 6" id="KW-1133">Transmembrane helix</keyword>
<organism evidence="8 9">
    <name type="scientific">Ascaris lumbricoides</name>
    <name type="common">Giant roundworm</name>
    <dbReference type="NCBI Taxonomy" id="6252"/>
    <lineage>
        <taxon>Eukaryota</taxon>
        <taxon>Metazoa</taxon>
        <taxon>Ecdysozoa</taxon>
        <taxon>Nematoda</taxon>
        <taxon>Chromadorea</taxon>
        <taxon>Rhabditida</taxon>
        <taxon>Spirurina</taxon>
        <taxon>Ascaridomorpha</taxon>
        <taxon>Ascaridoidea</taxon>
        <taxon>Ascarididae</taxon>
        <taxon>Ascaris</taxon>
    </lineage>
</organism>
<evidence type="ECO:0000313" key="9">
    <source>
        <dbReference type="WBParaSite" id="ALUE_0000148601-mRNA-1"/>
    </source>
</evidence>
<comment type="subcellular location">
    <subcellularLocation>
        <location evidence="1 6">Endoplasmic reticulum membrane</location>
        <topology evidence="1 6">Multi-pass membrane protein</topology>
    </subcellularLocation>
</comment>
<evidence type="ECO:0000313" key="8">
    <source>
        <dbReference type="Proteomes" id="UP000036681"/>
    </source>
</evidence>
<evidence type="ECO:0000256" key="1">
    <source>
        <dbReference type="ARBA" id="ARBA00004477"/>
    </source>
</evidence>
<dbReference type="AlphaFoldDB" id="A0A0M3HIZ1"/>
<accession>A0A0M3HIZ1</accession>
<dbReference type="GO" id="GO:0030424">
    <property type="term" value="C:axon"/>
    <property type="evidence" value="ECO:0007669"/>
    <property type="project" value="TreeGrafter"/>
</dbReference>
<dbReference type="InterPro" id="IPR003388">
    <property type="entry name" value="Reticulon"/>
</dbReference>
<dbReference type="Proteomes" id="UP000036681">
    <property type="component" value="Unplaced"/>
</dbReference>
<sequence length="99" mass="11286">MHFDARRLWCGGDHSKYRRTMLMKNNEKEVLDLIYWRDPKKSAVVLSVSIILLLIFAKFPLISVLSYLGLAVLGGTLGFRLYKIAEAQLKKSDGANPFQ</sequence>
<dbReference type="PROSITE" id="PS50845">
    <property type="entry name" value="RETICULON"/>
    <property type="match status" value="1"/>
</dbReference>
<feature type="domain" description="Reticulon" evidence="7">
    <location>
        <begin position="30"/>
        <end position="99"/>
    </location>
</feature>
<keyword evidence="8" id="KW-1185">Reference proteome</keyword>
<dbReference type="InterPro" id="IPR046964">
    <property type="entry name" value="RTN1-4"/>
</dbReference>
<dbReference type="WBParaSite" id="ALUE_0000148601-mRNA-1">
    <property type="protein sequence ID" value="ALUE_0000148601-mRNA-1"/>
    <property type="gene ID" value="ALUE_0000148601"/>
</dbReference>
<evidence type="ECO:0000256" key="6">
    <source>
        <dbReference type="RuleBase" id="RU363132"/>
    </source>
</evidence>
<protein>
    <recommendedName>
        <fullName evidence="6">Reticulon-like protein</fullName>
    </recommendedName>
</protein>
<name>A0A0M3HIZ1_ASCLU</name>
<dbReference type="PANTHER" id="PTHR45799:SF2">
    <property type="entry name" value="RETICULON-LIKE PROTEIN"/>
    <property type="match status" value="1"/>
</dbReference>
<evidence type="ECO:0000256" key="4">
    <source>
        <dbReference type="ARBA" id="ARBA00022989"/>
    </source>
</evidence>
<dbReference type="Pfam" id="PF02453">
    <property type="entry name" value="Reticulon"/>
    <property type="match status" value="1"/>
</dbReference>
<reference evidence="9" key="1">
    <citation type="submission" date="2017-02" db="UniProtKB">
        <authorList>
            <consortium name="WormBaseParasite"/>
        </authorList>
    </citation>
    <scope>IDENTIFICATION</scope>
</reference>
<keyword evidence="5 6" id="KW-0472">Membrane</keyword>